<feature type="compositionally biased region" description="Acidic residues" evidence="1">
    <location>
        <begin position="50"/>
        <end position="84"/>
    </location>
</feature>
<feature type="region of interest" description="Disordered" evidence="1">
    <location>
        <begin position="261"/>
        <end position="314"/>
    </location>
</feature>
<reference evidence="2" key="1">
    <citation type="submission" date="2023-04" db="EMBL/GenBank/DDBJ databases">
        <authorList>
            <person name="Vijverberg K."/>
            <person name="Xiong W."/>
            <person name="Schranz E."/>
        </authorList>
    </citation>
    <scope>NUCLEOTIDE SEQUENCE</scope>
</reference>
<dbReference type="AlphaFoldDB" id="A0AA35Z467"/>
<feature type="region of interest" description="Disordered" evidence="1">
    <location>
        <begin position="50"/>
        <end position="99"/>
    </location>
</feature>
<dbReference type="EMBL" id="OX465081">
    <property type="protein sequence ID" value="CAI9285578.1"/>
    <property type="molecule type" value="Genomic_DNA"/>
</dbReference>
<protein>
    <submittedName>
        <fullName evidence="2">Uncharacterized protein</fullName>
    </submittedName>
</protein>
<sequence length="314" mass="36110">MEGVLDFDTIDVELDEDLLKKQSRRCRDEFLNSLSLDDEDEDFIIPLFENVEDDEAPVEEEPLDDEQEEEENVDEVVDEEENDSEAQFKYSTHDPNVKWNRMKPQEGERYESPQQLKLCLTNHAISKDPKPNKKIGRPRLDPSLTQWTRRGRGGTRGNRGGGRVPRGGGGFHSWFERGETSNTVPPQKRVNEEYNSEEMVDVDVMSDGDGLDMADMDYITQQITELRKSGYTDVDIMRCLGITKAHLEEFGYVAANVEGGLEGDGQGNEEEGGHGQGDEWKEVEMDKKEKEMEKKKMEKEMKEMDKKKMKKVFQ</sequence>
<feature type="compositionally biased region" description="Basic and acidic residues" evidence="1">
    <location>
        <begin position="271"/>
        <end position="306"/>
    </location>
</feature>
<name>A0AA35Z467_LACSI</name>
<gene>
    <name evidence="2" type="ORF">LSALG_LOCUS25041</name>
</gene>
<evidence type="ECO:0000313" key="3">
    <source>
        <dbReference type="Proteomes" id="UP001177003"/>
    </source>
</evidence>
<keyword evidence="3" id="KW-1185">Reference proteome</keyword>
<dbReference type="Proteomes" id="UP001177003">
    <property type="component" value="Chromosome 5"/>
</dbReference>
<organism evidence="2 3">
    <name type="scientific">Lactuca saligna</name>
    <name type="common">Willowleaf lettuce</name>
    <dbReference type="NCBI Taxonomy" id="75948"/>
    <lineage>
        <taxon>Eukaryota</taxon>
        <taxon>Viridiplantae</taxon>
        <taxon>Streptophyta</taxon>
        <taxon>Embryophyta</taxon>
        <taxon>Tracheophyta</taxon>
        <taxon>Spermatophyta</taxon>
        <taxon>Magnoliopsida</taxon>
        <taxon>eudicotyledons</taxon>
        <taxon>Gunneridae</taxon>
        <taxon>Pentapetalae</taxon>
        <taxon>asterids</taxon>
        <taxon>campanulids</taxon>
        <taxon>Asterales</taxon>
        <taxon>Asteraceae</taxon>
        <taxon>Cichorioideae</taxon>
        <taxon>Cichorieae</taxon>
        <taxon>Lactucinae</taxon>
        <taxon>Lactuca</taxon>
    </lineage>
</organism>
<evidence type="ECO:0000256" key="1">
    <source>
        <dbReference type="SAM" id="MobiDB-lite"/>
    </source>
</evidence>
<evidence type="ECO:0000313" key="2">
    <source>
        <dbReference type="EMBL" id="CAI9285578.1"/>
    </source>
</evidence>
<proteinExistence type="predicted"/>
<feature type="region of interest" description="Disordered" evidence="1">
    <location>
        <begin position="123"/>
        <end position="188"/>
    </location>
</feature>
<feature type="compositionally biased region" description="Gly residues" evidence="1">
    <location>
        <begin position="154"/>
        <end position="171"/>
    </location>
</feature>
<accession>A0AA35Z467</accession>